<dbReference type="Pfam" id="PF00158">
    <property type="entry name" value="Sigma54_activat"/>
    <property type="match status" value="1"/>
</dbReference>
<comment type="caution">
    <text evidence="14">The sequence shown here is derived from an EMBL/GenBank/DDBJ whole genome shotgun (WGS) entry which is preliminary data.</text>
</comment>
<dbReference type="Proteomes" id="UP000554286">
    <property type="component" value="Unassembled WGS sequence"/>
</dbReference>
<dbReference type="InterPro" id="IPR002197">
    <property type="entry name" value="HTH_Fis"/>
</dbReference>
<dbReference type="InterPro" id="IPR003593">
    <property type="entry name" value="AAA+_ATPase"/>
</dbReference>
<dbReference type="Pfam" id="PF02954">
    <property type="entry name" value="HTH_8"/>
    <property type="match status" value="1"/>
</dbReference>
<feature type="domain" description="Sigma-54 factor interaction" evidence="12">
    <location>
        <begin position="152"/>
        <end position="381"/>
    </location>
</feature>
<dbReference type="GO" id="GO:0000160">
    <property type="term" value="P:phosphorelay signal transduction system"/>
    <property type="evidence" value="ECO:0007669"/>
    <property type="project" value="UniProtKB-KW"/>
</dbReference>
<dbReference type="SUPFAM" id="SSF52540">
    <property type="entry name" value="P-loop containing nucleoside triphosphate hydrolases"/>
    <property type="match status" value="1"/>
</dbReference>
<dbReference type="CDD" id="cd17536">
    <property type="entry name" value="REC_YesN-like"/>
    <property type="match status" value="1"/>
</dbReference>
<reference evidence="14 15" key="1">
    <citation type="submission" date="2020-08" db="EMBL/GenBank/DDBJ databases">
        <title>Genome sequencing of Purple Non-Sulfur Bacteria from various extreme environments.</title>
        <authorList>
            <person name="Mayer M."/>
        </authorList>
    </citation>
    <scope>NUCLEOTIDE SEQUENCE [LARGE SCALE GENOMIC DNA]</scope>
    <source>
        <strain evidence="14 15">JA131</strain>
    </source>
</reference>
<evidence type="ECO:0000256" key="5">
    <source>
        <dbReference type="ARBA" id="ARBA00022840"/>
    </source>
</evidence>
<dbReference type="Gene3D" id="1.10.10.60">
    <property type="entry name" value="Homeodomain-like"/>
    <property type="match status" value="1"/>
</dbReference>
<dbReference type="PROSITE" id="PS00688">
    <property type="entry name" value="SIGMA54_INTERACT_3"/>
    <property type="match status" value="1"/>
</dbReference>
<dbReference type="FunFam" id="3.40.50.300:FF:000006">
    <property type="entry name" value="DNA-binding transcriptional regulator NtrC"/>
    <property type="match status" value="1"/>
</dbReference>
<keyword evidence="15" id="KW-1185">Reference proteome</keyword>
<keyword evidence="3 11" id="KW-0597">Phosphoprotein</keyword>
<keyword evidence="4" id="KW-0547">Nucleotide-binding</keyword>
<organism evidence="14 15">
    <name type="scientific">Roseospira visakhapatnamensis</name>
    <dbReference type="NCBI Taxonomy" id="390880"/>
    <lineage>
        <taxon>Bacteria</taxon>
        <taxon>Pseudomonadati</taxon>
        <taxon>Pseudomonadota</taxon>
        <taxon>Alphaproteobacteria</taxon>
        <taxon>Rhodospirillales</taxon>
        <taxon>Rhodospirillaceae</taxon>
        <taxon>Roseospira</taxon>
    </lineage>
</organism>
<evidence type="ECO:0000313" key="14">
    <source>
        <dbReference type="EMBL" id="MBB4267076.1"/>
    </source>
</evidence>
<dbReference type="InterPro" id="IPR002078">
    <property type="entry name" value="Sigma_54_int"/>
</dbReference>
<dbReference type="InterPro" id="IPR001789">
    <property type="entry name" value="Sig_transdc_resp-reg_receiver"/>
</dbReference>
<dbReference type="RefSeq" id="WP_184046114.1">
    <property type="nucleotide sequence ID" value="NZ_JACIGK010000021.1"/>
</dbReference>
<keyword evidence="9" id="KW-0010">Activator</keyword>
<dbReference type="InterPro" id="IPR058031">
    <property type="entry name" value="AAA_lid_NorR"/>
</dbReference>
<dbReference type="PANTHER" id="PTHR32071">
    <property type="entry name" value="TRANSCRIPTIONAL REGULATORY PROTEIN"/>
    <property type="match status" value="1"/>
</dbReference>
<dbReference type="SUPFAM" id="SSF52172">
    <property type="entry name" value="CheY-like"/>
    <property type="match status" value="1"/>
</dbReference>
<dbReference type="Gene3D" id="3.40.50.2300">
    <property type="match status" value="1"/>
</dbReference>
<dbReference type="PROSITE" id="PS50110">
    <property type="entry name" value="RESPONSE_REGULATORY"/>
    <property type="match status" value="1"/>
</dbReference>
<evidence type="ECO:0000256" key="10">
    <source>
        <dbReference type="ARBA" id="ARBA00023163"/>
    </source>
</evidence>
<keyword evidence="8" id="KW-0238">DNA-binding</keyword>
<name>A0A7W6RFG6_9PROT</name>
<dbReference type="GO" id="GO:0006355">
    <property type="term" value="P:regulation of DNA-templated transcription"/>
    <property type="evidence" value="ECO:0007669"/>
    <property type="project" value="InterPro"/>
</dbReference>
<dbReference type="InterPro" id="IPR025944">
    <property type="entry name" value="Sigma_54_int_dom_CS"/>
</dbReference>
<feature type="domain" description="Response regulatory" evidence="13">
    <location>
        <begin position="13"/>
        <end position="127"/>
    </location>
</feature>
<evidence type="ECO:0000256" key="2">
    <source>
        <dbReference type="ARBA" id="ARBA00022490"/>
    </source>
</evidence>
<dbReference type="InterPro" id="IPR025943">
    <property type="entry name" value="Sigma_54_int_dom_ATP-bd_2"/>
</dbReference>
<dbReference type="SMART" id="SM00382">
    <property type="entry name" value="AAA"/>
    <property type="match status" value="1"/>
</dbReference>
<evidence type="ECO:0000256" key="11">
    <source>
        <dbReference type="PROSITE-ProRule" id="PRU00169"/>
    </source>
</evidence>
<keyword evidence="7" id="KW-0805">Transcription regulation</keyword>
<keyword evidence="2" id="KW-0963">Cytoplasm</keyword>
<dbReference type="CDD" id="cd00009">
    <property type="entry name" value="AAA"/>
    <property type="match status" value="1"/>
</dbReference>
<evidence type="ECO:0000256" key="4">
    <source>
        <dbReference type="ARBA" id="ARBA00022741"/>
    </source>
</evidence>
<dbReference type="FunFam" id="1.10.8.60:FF:000014">
    <property type="entry name" value="DNA-binding transcriptional regulator NtrC"/>
    <property type="match status" value="1"/>
</dbReference>
<dbReference type="SMART" id="SM00448">
    <property type="entry name" value="REC"/>
    <property type="match status" value="1"/>
</dbReference>
<feature type="modified residue" description="4-aspartylphosphate" evidence="11">
    <location>
        <position position="62"/>
    </location>
</feature>
<dbReference type="InterPro" id="IPR025662">
    <property type="entry name" value="Sigma_54_int_dom_ATP-bd_1"/>
</dbReference>
<dbReference type="InterPro" id="IPR011006">
    <property type="entry name" value="CheY-like_superfamily"/>
</dbReference>
<dbReference type="PROSITE" id="PS00676">
    <property type="entry name" value="SIGMA54_INTERACT_2"/>
    <property type="match status" value="1"/>
</dbReference>
<dbReference type="GO" id="GO:0043565">
    <property type="term" value="F:sequence-specific DNA binding"/>
    <property type="evidence" value="ECO:0007669"/>
    <property type="project" value="InterPro"/>
</dbReference>
<dbReference type="PRINTS" id="PR01590">
    <property type="entry name" value="HTHFIS"/>
</dbReference>
<dbReference type="PROSITE" id="PS00675">
    <property type="entry name" value="SIGMA54_INTERACT_1"/>
    <property type="match status" value="1"/>
</dbReference>
<evidence type="ECO:0000256" key="7">
    <source>
        <dbReference type="ARBA" id="ARBA00023015"/>
    </source>
</evidence>
<dbReference type="GO" id="GO:0005524">
    <property type="term" value="F:ATP binding"/>
    <property type="evidence" value="ECO:0007669"/>
    <property type="project" value="UniProtKB-KW"/>
</dbReference>
<dbReference type="Pfam" id="PF25601">
    <property type="entry name" value="AAA_lid_14"/>
    <property type="match status" value="1"/>
</dbReference>
<keyword evidence="5" id="KW-0067">ATP-binding</keyword>
<evidence type="ECO:0000256" key="6">
    <source>
        <dbReference type="ARBA" id="ARBA00023012"/>
    </source>
</evidence>
<gene>
    <name evidence="14" type="ORF">GGD89_002717</name>
</gene>
<proteinExistence type="predicted"/>
<dbReference type="EMBL" id="JACIGK010000021">
    <property type="protein sequence ID" value="MBB4267076.1"/>
    <property type="molecule type" value="Genomic_DNA"/>
</dbReference>
<evidence type="ECO:0000259" key="12">
    <source>
        <dbReference type="PROSITE" id="PS50045"/>
    </source>
</evidence>
<comment type="subcellular location">
    <subcellularLocation>
        <location evidence="1">Cytoplasm</location>
    </subcellularLocation>
</comment>
<dbReference type="GO" id="GO:0005737">
    <property type="term" value="C:cytoplasm"/>
    <property type="evidence" value="ECO:0007669"/>
    <property type="project" value="UniProtKB-SubCell"/>
</dbReference>
<accession>A0A7W6RFG6</accession>
<dbReference type="PANTHER" id="PTHR32071:SF117">
    <property type="entry name" value="PTS-DEPENDENT DIHYDROXYACETONE KINASE OPERON REGULATORY PROTEIN-RELATED"/>
    <property type="match status" value="1"/>
</dbReference>
<dbReference type="SUPFAM" id="SSF46689">
    <property type="entry name" value="Homeodomain-like"/>
    <property type="match status" value="1"/>
</dbReference>
<dbReference type="Gene3D" id="3.40.50.300">
    <property type="entry name" value="P-loop containing nucleotide triphosphate hydrolases"/>
    <property type="match status" value="1"/>
</dbReference>
<protein>
    <submittedName>
        <fullName evidence="14">Two-component system response regulator AtoC</fullName>
    </submittedName>
</protein>
<evidence type="ECO:0000259" key="13">
    <source>
        <dbReference type="PROSITE" id="PS50110"/>
    </source>
</evidence>
<evidence type="ECO:0000256" key="1">
    <source>
        <dbReference type="ARBA" id="ARBA00004496"/>
    </source>
</evidence>
<dbReference type="AlphaFoldDB" id="A0A7W6RFG6"/>
<dbReference type="Pfam" id="PF00072">
    <property type="entry name" value="Response_reg"/>
    <property type="match status" value="1"/>
</dbReference>
<sequence>MTDTATLPTALPTALVVDDDEAIRHMLSAVLSQESLQVTTATNGLEALESFQKHHADVVLMDIRMPRMNGLKALKAILEIDRRAAVILVTAFAEVATAVQAIKDGAFDYVIKPFDLEEIRLLVRRALEIRAMRADIVSLRRELSDRYGAEGILTDNPRMLELRQTIAKVARSQATVLIQGESGTGKELVAAAVHYGSPRATGPLVRVNCAAIPEGLLESEFFGHEKGAFTGATARRRGRFEQAEGGTLFLDEIGEMSQGLQVKLLRVLQEREFERVGGTDPIRADVRVVVATNRDLEGMVRAGTFRQDLYFRLNVVSLKTIPLRERPEDILLLANHFLERFAADNDVTMRGFDPAAMDCLLAYAWPGNVRELANAVERAVVMSTTSVILPEDLPETIACGQQPVFEPRPLAENEPIRPLREAVSAFESQVIRRALAHNGGNRARTAVQLGISRRALLYKLQDHGIT</sequence>
<keyword evidence="10" id="KW-0804">Transcription</keyword>
<dbReference type="FunFam" id="3.40.50.2300:FF:000018">
    <property type="entry name" value="DNA-binding transcriptional regulator NtrC"/>
    <property type="match status" value="1"/>
</dbReference>
<dbReference type="InterPro" id="IPR027417">
    <property type="entry name" value="P-loop_NTPase"/>
</dbReference>
<evidence type="ECO:0000256" key="8">
    <source>
        <dbReference type="ARBA" id="ARBA00023125"/>
    </source>
</evidence>
<dbReference type="Gene3D" id="1.10.8.60">
    <property type="match status" value="1"/>
</dbReference>
<keyword evidence="6" id="KW-0902">Two-component regulatory system</keyword>
<evidence type="ECO:0000313" key="15">
    <source>
        <dbReference type="Proteomes" id="UP000554286"/>
    </source>
</evidence>
<dbReference type="NCBIfam" id="NF008469">
    <property type="entry name" value="PRK11361.1"/>
    <property type="match status" value="1"/>
</dbReference>
<dbReference type="InterPro" id="IPR009057">
    <property type="entry name" value="Homeodomain-like_sf"/>
</dbReference>
<evidence type="ECO:0000256" key="3">
    <source>
        <dbReference type="ARBA" id="ARBA00022553"/>
    </source>
</evidence>
<dbReference type="PROSITE" id="PS50045">
    <property type="entry name" value="SIGMA54_INTERACT_4"/>
    <property type="match status" value="1"/>
</dbReference>
<evidence type="ECO:0000256" key="9">
    <source>
        <dbReference type="ARBA" id="ARBA00023159"/>
    </source>
</evidence>